<feature type="domain" description="Acyltransferase 3" evidence="2">
    <location>
        <begin position="7"/>
        <end position="332"/>
    </location>
</feature>
<gene>
    <name evidence="3" type="ORF">FBZ96_10638</name>
</gene>
<name>A0A560DIR1_9BRAD</name>
<dbReference type="AlphaFoldDB" id="A0A560DIR1"/>
<evidence type="ECO:0000256" key="1">
    <source>
        <dbReference type="SAM" id="Phobius"/>
    </source>
</evidence>
<keyword evidence="1" id="KW-1133">Transmembrane helix</keyword>
<keyword evidence="4" id="KW-1185">Reference proteome</keyword>
<feature type="transmembrane region" description="Helical" evidence="1">
    <location>
        <begin position="190"/>
        <end position="208"/>
    </location>
</feature>
<sequence>MMHQRLAFIDTLRGIAVLSVVIQHALEVIVREHPTGGYHAIFHDAIGYYMNFGRFGVVLFFFVSGFVIPFSFPASASPVNDFSVSRFFRLYPAYWASIALGLVTMLLVESKTYSLAQIAVNLTMLQSFLEVPHLWDFYWTLTIELLFYVVCIVLFAAGLLNRRSTAIAIVVATAFAGIAVAVLVENRAAWIMMEVALNLSAMFLGKIVRDTVIGGSLRWRHVAICTALYAVFAIALASRRYGGVYEDNFFYSYSIGAAYVCAALVFIVFAAFGERMAWRPVAFVGLISYSVYLLSPFAMVWVHRYAWLGDGPLAWFAFVAAVVASSIFVSWLSHSLVEKPWIAFGRMLRSDRSKPAALVPALGRQRAAQ</sequence>
<dbReference type="InterPro" id="IPR002656">
    <property type="entry name" value="Acyl_transf_3_dom"/>
</dbReference>
<organism evidence="3 4">
    <name type="scientific">Bradyrhizobium stylosanthis</name>
    <dbReference type="NCBI Taxonomy" id="1803665"/>
    <lineage>
        <taxon>Bacteria</taxon>
        <taxon>Pseudomonadati</taxon>
        <taxon>Pseudomonadota</taxon>
        <taxon>Alphaproteobacteria</taxon>
        <taxon>Hyphomicrobiales</taxon>
        <taxon>Nitrobacteraceae</taxon>
        <taxon>Bradyrhizobium</taxon>
    </lineage>
</organism>
<protein>
    <submittedName>
        <fullName evidence="3">Peptidoglycan/LPS O-acetylase OafA/YrhL</fullName>
    </submittedName>
</protein>
<dbReference type="STRING" id="1803665.GCA_001641335_01237"/>
<dbReference type="PANTHER" id="PTHR23028">
    <property type="entry name" value="ACETYLTRANSFERASE"/>
    <property type="match status" value="1"/>
</dbReference>
<feature type="transmembrane region" description="Helical" evidence="1">
    <location>
        <begin position="137"/>
        <end position="159"/>
    </location>
</feature>
<dbReference type="EMBL" id="VITK01000006">
    <property type="protein sequence ID" value="TWA96987.1"/>
    <property type="molecule type" value="Genomic_DNA"/>
</dbReference>
<proteinExistence type="predicted"/>
<accession>A0A560DIR1</accession>
<reference evidence="3 4" key="1">
    <citation type="submission" date="2019-06" db="EMBL/GenBank/DDBJ databases">
        <title>Genomic Encyclopedia of Type Strains, Phase IV (KMG-V): Genome sequencing to study the core and pangenomes of soil and plant-associated prokaryotes.</title>
        <authorList>
            <person name="Whitman W."/>
        </authorList>
    </citation>
    <scope>NUCLEOTIDE SEQUENCE [LARGE SCALE GENOMIC DNA]</scope>
    <source>
        <strain evidence="3 4">BR 510</strain>
    </source>
</reference>
<feature type="transmembrane region" description="Helical" evidence="1">
    <location>
        <begin position="220"/>
        <end position="238"/>
    </location>
</feature>
<comment type="caution">
    <text evidence="3">The sequence shown here is derived from an EMBL/GenBank/DDBJ whole genome shotgun (WGS) entry which is preliminary data.</text>
</comment>
<keyword evidence="1" id="KW-0472">Membrane</keyword>
<evidence type="ECO:0000313" key="3">
    <source>
        <dbReference type="EMBL" id="TWA96987.1"/>
    </source>
</evidence>
<dbReference type="RefSeq" id="WP_246670230.1">
    <property type="nucleotide sequence ID" value="NZ_VITK01000006.1"/>
</dbReference>
<evidence type="ECO:0000259" key="2">
    <source>
        <dbReference type="Pfam" id="PF01757"/>
    </source>
</evidence>
<dbReference type="InterPro" id="IPR050879">
    <property type="entry name" value="Acyltransferase_3"/>
</dbReference>
<feature type="transmembrane region" description="Helical" evidence="1">
    <location>
        <begin position="314"/>
        <end position="337"/>
    </location>
</feature>
<feature type="transmembrane region" description="Helical" evidence="1">
    <location>
        <begin position="281"/>
        <end position="302"/>
    </location>
</feature>
<dbReference type="Proteomes" id="UP000319949">
    <property type="component" value="Unassembled WGS sequence"/>
</dbReference>
<dbReference type="GO" id="GO:0016747">
    <property type="term" value="F:acyltransferase activity, transferring groups other than amino-acyl groups"/>
    <property type="evidence" value="ECO:0007669"/>
    <property type="project" value="InterPro"/>
</dbReference>
<evidence type="ECO:0000313" key="4">
    <source>
        <dbReference type="Proteomes" id="UP000319949"/>
    </source>
</evidence>
<keyword evidence="1" id="KW-0812">Transmembrane</keyword>
<feature type="transmembrane region" description="Helical" evidence="1">
    <location>
        <begin position="92"/>
        <end position="108"/>
    </location>
</feature>
<feature type="transmembrane region" description="Helical" evidence="1">
    <location>
        <begin position="52"/>
        <end position="72"/>
    </location>
</feature>
<dbReference type="GO" id="GO:0016020">
    <property type="term" value="C:membrane"/>
    <property type="evidence" value="ECO:0007669"/>
    <property type="project" value="TreeGrafter"/>
</dbReference>
<feature type="transmembrane region" description="Helical" evidence="1">
    <location>
        <begin position="250"/>
        <end position="272"/>
    </location>
</feature>
<feature type="transmembrane region" description="Helical" evidence="1">
    <location>
        <begin position="166"/>
        <end position="184"/>
    </location>
</feature>
<dbReference type="GO" id="GO:0000271">
    <property type="term" value="P:polysaccharide biosynthetic process"/>
    <property type="evidence" value="ECO:0007669"/>
    <property type="project" value="TreeGrafter"/>
</dbReference>
<dbReference type="Pfam" id="PF01757">
    <property type="entry name" value="Acyl_transf_3"/>
    <property type="match status" value="1"/>
</dbReference>
<dbReference type="PANTHER" id="PTHR23028:SF53">
    <property type="entry name" value="ACYL_TRANSF_3 DOMAIN-CONTAINING PROTEIN"/>
    <property type="match status" value="1"/>
</dbReference>